<dbReference type="AlphaFoldDB" id="A0A914YNH3"/>
<keyword evidence="3" id="KW-0067">ATP-binding</keyword>
<comment type="similarity">
    <text evidence="1">Belongs to the heat shock protein 70 family.</text>
</comment>
<keyword evidence="2" id="KW-0547">Nucleotide-binding</keyword>
<evidence type="ECO:0000313" key="5">
    <source>
        <dbReference type="WBParaSite" id="PSU_v2.g18885.t1"/>
    </source>
</evidence>
<dbReference type="WBParaSite" id="PSU_v2.g18885.t1">
    <property type="protein sequence ID" value="PSU_v2.g18885.t1"/>
    <property type="gene ID" value="PSU_v2.g18885"/>
</dbReference>
<dbReference type="GO" id="GO:0140662">
    <property type="term" value="F:ATP-dependent protein folding chaperone"/>
    <property type="evidence" value="ECO:0007669"/>
    <property type="project" value="InterPro"/>
</dbReference>
<name>A0A914YNH3_9BILA</name>
<keyword evidence="4" id="KW-1185">Reference proteome</keyword>
<reference evidence="5" key="1">
    <citation type="submission" date="2022-11" db="UniProtKB">
        <authorList>
            <consortium name="WormBaseParasite"/>
        </authorList>
    </citation>
    <scope>IDENTIFICATION</scope>
</reference>
<dbReference type="Pfam" id="PF00012">
    <property type="entry name" value="HSP70"/>
    <property type="match status" value="1"/>
</dbReference>
<dbReference type="InterPro" id="IPR043129">
    <property type="entry name" value="ATPase_NBD"/>
</dbReference>
<proteinExistence type="inferred from homology"/>
<accession>A0A914YNH3</accession>
<protein>
    <submittedName>
        <fullName evidence="5">DUF1828 domain-containing protein</fullName>
    </submittedName>
</protein>
<dbReference type="Proteomes" id="UP000887577">
    <property type="component" value="Unplaced"/>
</dbReference>
<dbReference type="GO" id="GO:0005524">
    <property type="term" value="F:ATP binding"/>
    <property type="evidence" value="ECO:0007669"/>
    <property type="project" value="UniProtKB-KW"/>
</dbReference>
<evidence type="ECO:0000256" key="3">
    <source>
        <dbReference type="ARBA" id="ARBA00022840"/>
    </source>
</evidence>
<evidence type="ECO:0000313" key="4">
    <source>
        <dbReference type="Proteomes" id="UP000887577"/>
    </source>
</evidence>
<dbReference type="SUPFAM" id="SSF53067">
    <property type="entry name" value="Actin-like ATPase domain"/>
    <property type="match status" value="1"/>
</dbReference>
<dbReference type="InterPro" id="IPR013126">
    <property type="entry name" value="Hsp_70_fam"/>
</dbReference>
<organism evidence="4 5">
    <name type="scientific">Panagrolaimus superbus</name>
    <dbReference type="NCBI Taxonomy" id="310955"/>
    <lineage>
        <taxon>Eukaryota</taxon>
        <taxon>Metazoa</taxon>
        <taxon>Ecdysozoa</taxon>
        <taxon>Nematoda</taxon>
        <taxon>Chromadorea</taxon>
        <taxon>Rhabditida</taxon>
        <taxon>Tylenchina</taxon>
        <taxon>Panagrolaimomorpha</taxon>
        <taxon>Panagrolaimoidea</taxon>
        <taxon>Panagrolaimidae</taxon>
        <taxon>Panagrolaimus</taxon>
    </lineage>
</organism>
<evidence type="ECO:0000256" key="2">
    <source>
        <dbReference type="ARBA" id="ARBA00022741"/>
    </source>
</evidence>
<evidence type="ECO:0000256" key="1">
    <source>
        <dbReference type="ARBA" id="ARBA00007381"/>
    </source>
</evidence>
<dbReference type="Gene3D" id="3.30.420.40">
    <property type="match status" value="1"/>
</dbReference>
<sequence length="128" mass="14642">MLGKPPVIGEMAQSHCSHFPKRVIYDVLKIFGKSMNEIQINSNWGFKLVNQNGIIYFEIESLEGLLSQEMVLAIFFKTMKAQAESHLNTTVQEINVLTDFKLSESQKLIFNCAAAKLNFEIIRFHFSL</sequence>